<dbReference type="PANTHER" id="PTHR35005">
    <property type="entry name" value="3-DEHYDRO-SCYLLO-INOSOSE HYDROLASE"/>
    <property type="match status" value="1"/>
</dbReference>
<dbReference type="Pfam" id="PF02633">
    <property type="entry name" value="Creatininase"/>
    <property type="match status" value="1"/>
</dbReference>
<dbReference type="RefSeq" id="WP_132806940.1">
    <property type="nucleotide sequence ID" value="NZ_SMAK01000007.1"/>
</dbReference>
<dbReference type="EMBL" id="SMAK01000007">
    <property type="protein sequence ID" value="TCT09222.1"/>
    <property type="molecule type" value="Genomic_DNA"/>
</dbReference>
<comment type="cofactor">
    <cofactor evidence="1">
        <name>Zn(2+)</name>
        <dbReference type="ChEBI" id="CHEBI:29105"/>
    </cofactor>
</comment>
<protein>
    <submittedName>
        <fullName evidence="6">Creatinine amidohydrolase</fullName>
    </submittedName>
</protein>
<keyword evidence="3 6" id="KW-0378">Hydrolase</keyword>
<dbReference type="InterPro" id="IPR003785">
    <property type="entry name" value="Creatininase/forma_Hydrolase"/>
</dbReference>
<evidence type="ECO:0000256" key="1">
    <source>
        <dbReference type="ARBA" id="ARBA00001947"/>
    </source>
</evidence>
<dbReference type="InterPro" id="IPR024087">
    <property type="entry name" value="Creatininase-like_sf"/>
</dbReference>
<name>A0A4R3M807_9HYPH</name>
<dbReference type="Proteomes" id="UP000295678">
    <property type="component" value="Unassembled WGS sequence"/>
</dbReference>
<sequence length="264" mass="28655">MTGPRRWQDLTTVDFETLDPERTVAVLPVGAIEQHGPHLPLATDVLIAERIAAAAVERADGLPVLLMPTMPVGKSNEHIDFPGTLTLPVETLIGLWREIGRSVARSGLRKLLFINSHGGQPQVMEIVGRDLRIGEEMLCVTSSWWHMGLPDGLIPETERRHGIHGGTVETSLMLHLAPDLVRMDRADDFTPVMADIADETERLTYVGGVGIGWQAQDIHPAGVAGNARAATAAIGAAIFEHVVAGYATLLREVSAFPLARLKRR</sequence>
<dbReference type="GO" id="GO:0009231">
    <property type="term" value="P:riboflavin biosynthetic process"/>
    <property type="evidence" value="ECO:0007669"/>
    <property type="project" value="TreeGrafter"/>
</dbReference>
<dbReference type="PANTHER" id="PTHR35005:SF1">
    <property type="entry name" value="2-AMINO-5-FORMYLAMINO-6-RIBOSYLAMINOPYRIMIDIN-4(3H)-ONE 5'-MONOPHOSPHATE DEFORMYLASE"/>
    <property type="match status" value="1"/>
</dbReference>
<dbReference type="Gene3D" id="3.40.50.10310">
    <property type="entry name" value="Creatininase"/>
    <property type="match status" value="1"/>
</dbReference>
<evidence type="ECO:0000256" key="4">
    <source>
        <dbReference type="ARBA" id="ARBA00022833"/>
    </source>
</evidence>
<evidence type="ECO:0000313" key="7">
    <source>
        <dbReference type="Proteomes" id="UP000295678"/>
    </source>
</evidence>
<comment type="similarity">
    <text evidence="5">Belongs to the creatininase superfamily.</text>
</comment>
<dbReference type="GO" id="GO:0046872">
    <property type="term" value="F:metal ion binding"/>
    <property type="evidence" value="ECO:0007669"/>
    <property type="project" value="UniProtKB-KW"/>
</dbReference>
<dbReference type="AlphaFoldDB" id="A0A4R3M807"/>
<comment type="caution">
    <text evidence="6">The sequence shown here is derived from an EMBL/GenBank/DDBJ whole genome shotgun (WGS) entry which is preliminary data.</text>
</comment>
<reference evidence="6 7" key="1">
    <citation type="submission" date="2019-03" db="EMBL/GenBank/DDBJ databases">
        <title>Genomic Encyclopedia of Type Strains, Phase IV (KMG-IV): sequencing the most valuable type-strain genomes for metagenomic binning, comparative biology and taxonomic classification.</title>
        <authorList>
            <person name="Goeker M."/>
        </authorList>
    </citation>
    <scope>NUCLEOTIDE SEQUENCE [LARGE SCALE GENOMIC DNA]</scope>
    <source>
        <strain evidence="6 7">DSM 19345</strain>
    </source>
</reference>
<keyword evidence="2" id="KW-0479">Metal-binding</keyword>
<dbReference type="GO" id="GO:0016811">
    <property type="term" value="F:hydrolase activity, acting on carbon-nitrogen (but not peptide) bonds, in linear amides"/>
    <property type="evidence" value="ECO:0007669"/>
    <property type="project" value="TreeGrafter"/>
</dbReference>
<gene>
    <name evidence="6" type="ORF">EDC22_10768</name>
</gene>
<evidence type="ECO:0000256" key="2">
    <source>
        <dbReference type="ARBA" id="ARBA00022723"/>
    </source>
</evidence>
<accession>A0A4R3M807</accession>
<evidence type="ECO:0000256" key="5">
    <source>
        <dbReference type="ARBA" id="ARBA00024029"/>
    </source>
</evidence>
<proteinExistence type="inferred from homology"/>
<keyword evidence="4" id="KW-0862">Zinc</keyword>
<evidence type="ECO:0000313" key="6">
    <source>
        <dbReference type="EMBL" id="TCT09222.1"/>
    </source>
</evidence>
<dbReference type="SUPFAM" id="SSF102215">
    <property type="entry name" value="Creatininase"/>
    <property type="match status" value="1"/>
</dbReference>
<organism evidence="6 7">
    <name type="scientific">Tepidamorphus gemmatus</name>
    <dbReference type="NCBI Taxonomy" id="747076"/>
    <lineage>
        <taxon>Bacteria</taxon>
        <taxon>Pseudomonadati</taxon>
        <taxon>Pseudomonadota</taxon>
        <taxon>Alphaproteobacteria</taxon>
        <taxon>Hyphomicrobiales</taxon>
        <taxon>Tepidamorphaceae</taxon>
        <taxon>Tepidamorphus</taxon>
    </lineage>
</organism>
<evidence type="ECO:0000256" key="3">
    <source>
        <dbReference type="ARBA" id="ARBA00022801"/>
    </source>
</evidence>
<keyword evidence="7" id="KW-1185">Reference proteome</keyword>
<dbReference type="OrthoDB" id="9801445at2"/>